<protein>
    <submittedName>
        <fullName evidence="1">DUF2125 domain-containing protein</fullName>
    </submittedName>
</protein>
<keyword evidence="2" id="KW-1185">Reference proteome</keyword>
<comment type="caution">
    <text evidence="1">The sequence shown here is derived from an EMBL/GenBank/DDBJ whole genome shotgun (WGS) entry which is preliminary data.</text>
</comment>
<evidence type="ECO:0000313" key="2">
    <source>
        <dbReference type="Proteomes" id="UP001208690"/>
    </source>
</evidence>
<sequence length="334" mass="35959">MPRIMWAGVLLALAWGGWWLWAAAAAERAVERWVADRRAEGWQAEYARLDLGGFPLRFDAEVLLPALADPQTGVALTASALSVSAPAWWPGDVTVLLPEDAITLASPEGRATLLMQGARADMQLRPGAALELERLELASGPWSLGGPNGQVLLAEDLSIIMEQDPTEPRRYVLSAGAAAFQPGSVPRAALRVPESWPVSFDSFTLQMRAEFDRVWDRRAVEVSRPQPRRIEIALAEAVWGTLELRAAADLTIDAEGVPEGTLSLQARNWQQILTLAERAGLLPAALVPQAQSVLQALAAASGDPQAIDATLTLRDGLVLLGFVPLGSAPRIILR</sequence>
<gene>
    <name evidence="1" type="ORF">MUB52_04235</name>
</gene>
<organism evidence="1 2">
    <name type="scientific">Roseobacter sinensis</name>
    <dbReference type="NCBI Taxonomy" id="2931391"/>
    <lineage>
        <taxon>Bacteria</taxon>
        <taxon>Pseudomonadati</taxon>
        <taxon>Pseudomonadota</taxon>
        <taxon>Alphaproteobacteria</taxon>
        <taxon>Rhodobacterales</taxon>
        <taxon>Roseobacteraceae</taxon>
        <taxon>Roseobacter</taxon>
    </lineage>
</organism>
<dbReference type="RefSeq" id="WP_263842951.1">
    <property type="nucleotide sequence ID" value="NZ_JALIEB010000002.1"/>
</dbReference>
<name>A0ABT3BAM5_9RHOB</name>
<dbReference type="Proteomes" id="UP001208690">
    <property type="component" value="Unassembled WGS sequence"/>
</dbReference>
<proteinExistence type="predicted"/>
<dbReference type="EMBL" id="JALIEB010000002">
    <property type="protein sequence ID" value="MCV3270628.1"/>
    <property type="molecule type" value="Genomic_DNA"/>
</dbReference>
<dbReference type="InterPro" id="IPR018666">
    <property type="entry name" value="DUF2125"/>
</dbReference>
<reference evidence="1 2" key="1">
    <citation type="submission" date="2022-04" db="EMBL/GenBank/DDBJ databases">
        <title>Roseobacter sp. WL0113 is a bacterium isolated from neritic sediment.</title>
        <authorList>
            <person name="Wang L."/>
            <person name="He W."/>
            <person name="Zhang D.-F."/>
        </authorList>
    </citation>
    <scope>NUCLEOTIDE SEQUENCE [LARGE SCALE GENOMIC DNA]</scope>
    <source>
        <strain evidence="1 2">WL0113</strain>
    </source>
</reference>
<accession>A0ABT3BAM5</accession>
<dbReference type="Pfam" id="PF09898">
    <property type="entry name" value="DUF2125"/>
    <property type="match status" value="1"/>
</dbReference>
<evidence type="ECO:0000313" key="1">
    <source>
        <dbReference type="EMBL" id="MCV3270628.1"/>
    </source>
</evidence>